<dbReference type="PANTHER" id="PTHR33989:SF4">
    <property type="entry name" value="PTS SYSTEM N,N'-DIACETYLCHITOBIOSE-SPECIFIC EIIC COMPONENT"/>
    <property type="match status" value="1"/>
</dbReference>
<dbReference type="Pfam" id="PF02378">
    <property type="entry name" value="PTS_EIIC"/>
    <property type="match status" value="1"/>
</dbReference>
<dbReference type="InterPro" id="IPR051088">
    <property type="entry name" value="PTS_Sugar-EIIC/EIIB"/>
</dbReference>
<keyword evidence="5 9" id="KW-0812">Transmembrane</keyword>
<name>A0ABV2SLL3_9GAMM</name>
<evidence type="ECO:0000256" key="6">
    <source>
        <dbReference type="ARBA" id="ARBA00022989"/>
    </source>
</evidence>
<dbReference type="Proteomes" id="UP001549366">
    <property type="component" value="Unassembled WGS sequence"/>
</dbReference>
<protein>
    <recommendedName>
        <fullName evidence="8">Permease IIC component</fullName>
    </recommendedName>
</protein>
<feature type="transmembrane region" description="Helical" evidence="9">
    <location>
        <begin position="180"/>
        <end position="201"/>
    </location>
</feature>
<keyword evidence="6 9" id="KW-1133">Transmembrane helix</keyword>
<feature type="transmembrane region" description="Helical" evidence="9">
    <location>
        <begin position="221"/>
        <end position="244"/>
    </location>
</feature>
<feature type="transmembrane region" description="Helical" evidence="9">
    <location>
        <begin position="383"/>
        <end position="411"/>
    </location>
</feature>
<organism evidence="11 12">
    <name type="scientific">Endozoicomonas lisbonensis</name>
    <dbReference type="NCBI Taxonomy" id="3120522"/>
    <lineage>
        <taxon>Bacteria</taxon>
        <taxon>Pseudomonadati</taxon>
        <taxon>Pseudomonadota</taxon>
        <taxon>Gammaproteobacteria</taxon>
        <taxon>Oceanospirillales</taxon>
        <taxon>Endozoicomonadaceae</taxon>
        <taxon>Endozoicomonas</taxon>
    </lineage>
</organism>
<dbReference type="RefSeq" id="WP_354008709.1">
    <property type="nucleotide sequence ID" value="NZ_JBEWTA010000001.1"/>
</dbReference>
<comment type="caution">
    <text evidence="11">The sequence shown here is derived from an EMBL/GenBank/DDBJ whole genome shotgun (WGS) entry which is preliminary data.</text>
</comment>
<keyword evidence="7 8" id="KW-0472">Membrane</keyword>
<evidence type="ECO:0000256" key="4">
    <source>
        <dbReference type="ARBA" id="ARBA00022597"/>
    </source>
</evidence>
<evidence type="ECO:0000256" key="1">
    <source>
        <dbReference type="ARBA" id="ARBA00004651"/>
    </source>
</evidence>
<feature type="transmembrane region" description="Helical" evidence="9">
    <location>
        <begin position="103"/>
        <end position="122"/>
    </location>
</feature>
<comment type="function">
    <text evidence="8">The phosphoenolpyruvate-dependent sugar phosphotransferase system (PTS), a major carbohydrate active -transport system, catalyzes the phosphorylation of incoming sugar substrates concomitant with their translocation across the cell membrane.</text>
</comment>
<dbReference type="InterPro" id="IPR003352">
    <property type="entry name" value="PTS_EIIC"/>
</dbReference>
<dbReference type="PIRSF" id="PIRSF006351">
    <property type="entry name" value="PTS_EIIC-Cellobiose"/>
    <property type="match status" value="1"/>
</dbReference>
<feature type="transmembrane region" description="Helical" evidence="9">
    <location>
        <begin position="289"/>
        <end position="308"/>
    </location>
</feature>
<reference evidence="11 12" key="1">
    <citation type="submission" date="2024-06" db="EMBL/GenBank/DDBJ databases">
        <title>Genomic Encyclopedia of Type Strains, Phase V (KMG-V): Genome sequencing to study the core and pangenomes of soil and plant-associated prokaryotes.</title>
        <authorList>
            <person name="Whitman W."/>
        </authorList>
    </citation>
    <scope>NUCLEOTIDE SEQUENCE [LARGE SCALE GENOMIC DNA]</scope>
    <source>
        <strain evidence="11 12">NE40</strain>
    </source>
</reference>
<evidence type="ECO:0000259" key="10">
    <source>
        <dbReference type="PROSITE" id="PS51105"/>
    </source>
</evidence>
<evidence type="ECO:0000256" key="3">
    <source>
        <dbReference type="ARBA" id="ARBA00022475"/>
    </source>
</evidence>
<keyword evidence="3 8" id="KW-1003">Cell membrane</keyword>
<proteinExistence type="predicted"/>
<evidence type="ECO:0000256" key="7">
    <source>
        <dbReference type="ARBA" id="ARBA00023136"/>
    </source>
</evidence>
<feature type="transmembrane region" description="Helical" evidence="9">
    <location>
        <begin position="251"/>
        <end position="269"/>
    </location>
</feature>
<dbReference type="NCBIfam" id="TIGR00410">
    <property type="entry name" value="lacE"/>
    <property type="match status" value="1"/>
</dbReference>
<feature type="transmembrane region" description="Helical" evidence="9">
    <location>
        <begin position="76"/>
        <end position="96"/>
    </location>
</feature>
<keyword evidence="4 8" id="KW-0762">Sugar transport</keyword>
<comment type="subcellular location">
    <subcellularLocation>
        <location evidence="1">Cell membrane</location>
        <topology evidence="1">Multi-pass membrane protein</topology>
    </subcellularLocation>
</comment>
<feature type="transmembrane region" description="Helical" evidence="9">
    <location>
        <begin position="142"/>
        <end position="159"/>
    </location>
</feature>
<evidence type="ECO:0000256" key="2">
    <source>
        <dbReference type="ARBA" id="ARBA00022448"/>
    </source>
</evidence>
<feature type="domain" description="PTS EIIC type-3" evidence="10">
    <location>
        <begin position="8"/>
        <end position="413"/>
    </location>
</feature>
<dbReference type="EMBL" id="JBEWTB010000002">
    <property type="protein sequence ID" value="MET4758646.1"/>
    <property type="molecule type" value="Genomic_DNA"/>
</dbReference>
<dbReference type="InterPro" id="IPR004796">
    <property type="entry name" value="PTS_IIC_cello"/>
</dbReference>
<evidence type="ECO:0000313" key="11">
    <source>
        <dbReference type="EMBL" id="MET4758646.1"/>
    </source>
</evidence>
<sequence>MENFANKLEQTLMPVATRLANIKYLIALRDGMVYAMPFFIVGSIILLLLNLPLTDPSNFMYSEWYTNLMAEHKGNWLQPFYATLGMSCLFISFGIGSSLGKQYGLPEVTSGFLSLFAFLMVAAPVDGWPPAINASYLDSKGMFTAIVFSYLAIEVYRFMQTRNMTIRLPEQVPPAIARSFESLTPVIALILILQPLNLLVASVGEGGMLVPQLMMDIFKPLVSAADSLPGLLFIVLLVHVLWFCGLHGANIVTGVIGAIMLTNLSANQAALEAGEALPAIFAGGFLDSFVYLGGSGATLGLAIAMAISKSAHLRSIGRLSVVPGLFNINEPVLFGAPIVMNPILGIPFILVPLINVTVAYVATSLDLVGRVVALVPWTTPGPLAAFLGTNFSISALILSLGLVAFSTVAYLPFLKVYARSLESQEMEQTQGETVTA</sequence>
<dbReference type="InterPro" id="IPR004501">
    <property type="entry name" value="PTS_EIIC_3"/>
</dbReference>
<dbReference type="PANTHER" id="PTHR33989">
    <property type="match status" value="1"/>
</dbReference>
<evidence type="ECO:0000313" key="12">
    <source>
        <dbReference type="Proteomes" id="UP001549366"/>
    </source>
</evidence>
<evidence type="ECO:0000256" key="5">
    <source>
        <dbReference type="ARBA" id="ARBA00022692"/>
    </source>
</evidence>
<evidence type="ECO:0000256" key="8">
    <source>
        <dbReference type="PIRNR" id="PIRNR006351"/>
    </source>
</evidence>
<gene>
    <name evidence="11" type="ORF">V5J35_003838</name>
</gene>
<accession>A0ABV2SLL3</accession>
<feature type="transmembrane region" description="Helical" evidence="9">
    <location>
        <begin position="33"/>
        <end position="53"/>
    </location>
</feature>
<feature type="transmembrane region" description="Helical" evidence="9">
    <location>
        <begin position="343"/>
        <end position="363"/>
    </location>
</feature>
<keyword evidence="12" id="KW-1185">Reference proteome</keyword>
<dbReference type="PROSITE" id="PS51105">
    <property type="entry name" value="PTS_EIIC_TYPE_3"/>
    <property type="match status" value="1"/>
</dbReference>
<evidence type="ECO:0000256" key="9">
    <source>
        <dbReference type="SAM" id="Phobius"/>
    </source>
</evidence>
<keyword evidence="2 8" id="KW-0813">Transport</keyword>